<dbReference type="Gene3D" id="3.30.930.10">
    <property type="entry name" value="Bira Bifunctional Protein, Domain 2"/>
    <property type="match status" value="3"/>
</dbReference>
<dbReference type="SUPFAM" id="SSF55681">
    <property type="entry name" value="Class II aaRS and biotin synthetases"/>
    <property type="match status" value="1"/>
</dbReference>
<gene>
    <name evidence="3" type="ORF">FNV43_RR18677</name>
</gene>
<dbReference type="GO" id="GO:0003723">
    <property type="term" value="F:RNA binding"/>
    <property type="evidence" value="ECO:0007669"/>
    <property type="project" value="TreeGrafter"/>
</dbReference>
<dbReference type="GO" id="GO:0032543">
    <property type="term" value="P:mitochondrial translation"/>
    <property type="evidence" value="ECO:0007669"/>
    <property type="project" value="TreeGrafter"/>
</dbReference>
<dbReference type="SUPFAM" id="SSF52954">
    <property type="entry name" value="Class II aaRS ABD-related"/>
    <property type="match status" value="1"/>
</dbReference>
<dbReference type="PANTHER" id="PTHR11476">
    <property type="entry name" value="HISTIDYL-TRNA SYNTHETASE"/>
    <property type="match status" value="1"/>
</dbReference>
<evidence type="ECO:0000313" key="3">
    <source>
        <dbReference type="EMBL" id="KAF3440393.1"/>
    </source>
</evidence>
<dbReference type="InterPro" id="IPR036621">
    <property type="entry name" value="Anticodon-bd_dom_sf"/>
</dbReference>
<evidence type="ECO:0000256" key="1">
    <source>
        <dbReference type="SAM" id="MobiDB-lite"/>
    </source>
</evidence>
<dbReference type="OrthoDB" id="1906957at2759"/>
<dbReference type="GO" id="GO:0006427">
    <property type="term" value="P:histidyl-tRNA aminoacylation"/>
    <property type="evidence" value="ECO:0007669"/>
    <property type="project" value="TreeGrafter"/>
</dbReference>
<dbReference type="AlphaFoldDB" id="A0A8K0E464"/>
<dbReference type="GO" id="GO:0005739">
    <property type="term" value="C:mitochondrion"/>
    <property type="evidence" value="ECO:0007669"/>
    <property type="project" value="TreeGrafter"/>
</dbReference>
<feature type="region of interest" description="Disordered" evidence="1">
    <location>
        <begin position="53"/>
        <end position="76"/>
    </location>
</feature>
<sequence>MADRAEVSIITLGGKGSSLSSSSVYAIANGLALVRIDSSVLDRRVQGLIRRAPQQAPPTRRFARHPNCPSASNRRSSKLQFGNCKLRFARFDRRGGPNVGDIEVGLYIVRNFCSFGPPISGSIDGADAVAALSCEKSKADVAVFNSMDSGDGFASKEEVGVASDLKVLLNGSKLVGKVDSEAVSSIPKIHGCLRKQAKSVHSETRVDLNSVPKVGRGGTGSAAAAGAVQITLLPLAVALWNLGNSSLSRAKQNLETMSDNNLLSSLVGLFEEKCPNGDRLRNGFKLVSELVLEREENYDKFAHEVNVLLGIVWKIVAWEALTALRELWKLVDNDDELKGAEVNGGGNVKVEKKSEKKKKKVILGRGNSVVVQEIKKRLPSKVGDAIDSSELIHKWVEDFLSFLEPKDLKFDSLLNKIKEIVESNETRRLPKLPKGTRDFAKEQMAIRKKAFDNRGDSKLIYDLADQGGELCSLRYDLTVPFASENMWPDFEIVKILTELLDELSIGDYEVEEKGLSIETADKIGSFVKERGSPLELLDELRQNSKFKGSKASLDVLDELEILFRALEKSKCIEKVGSIAAGGRYDKLIGMFGATDVPAVGVSLGIERVFTIMEQLHKDQNQTTRATKTEVLVRKHIDRAIESRIPWMIIAGEREVKDGIVKLKDLNAKSEEDIPRSRLVEELQRRLNP</sequence>
<dbReference type="InterPro" id="IPR004154">
    <property type="entry name" value="Anticodon-bd"/>
</dbReference>
<dbReference type="Proteomes" id="UP000796880">
    <property type="component" value="Unassembled WGS sequence"/>
</dbReference>
<reference evidence="3" key="1">
    <citation type="submission" date="2020-03" db="EMBL/GenBank/DDBJ databases">
        <title>A high-quality chromosome-level genome assembly of a woody plant with both climbing and erect habits, Rhamnella rubrinervis.</title>
        <authorList>
            <person name="Lu Z."/>
            <person name="Yang Y."/>
            <person name="Zhu X."/>
            <person name="Sun Y."/>
        </authorList>
    </citation>
    <scope>NUCLEOTIDE SEQUENCE</scope>
    <source>
        <strain evidence="3">BYM</strain>
        <tissue evidence="3">Leaf</tissue>
    </source>
</reference>
<comment type="caution">
    <text evidence="3">The sequence shown here is derived from an EMBL/GenBank/DDBJ whole genome shotgun (WGS) entry which is preliminary data.</text>
</comment>
<dbReference type="EMBL" id="VOIH02000008">
    <property type="protein sequence ID" value="KAF3440393.1"/>
    <property type="molecule type" value="Genomic_DNA"/>
</dbReference>
<organism evidence="3 4">
    <name type="scientific">Rhamnella rubrinervis</name>
    <dbReference type="NCBI Taxonomy" id="2594499"/>
    <lineage>
        <taxon>Eukaryota</taxon>
        <taxon>Viridiplantae</taxon>
        <taxon>Streptophyta</taxon>
        <taxon>Embryophyta</taxon>
        <taxon>Tracheophyta</taxon>
        <taxon>Spermatophyta</taxon>
        <taxon>Magnoliopsida</taxon>
        <taxon>eudicotyledons</taxon>
        <taxon>Gunneridae</taxon>
        <taxon>Pentapetalae</taxon>
        <taxon>rosids</taxon>
        <taxon>fabids</taxon>
        <taxon>Rosales</taxon>
        <taxon>Rhamnaceae</taxon>
        <taxon>rhamnoid group</taxon>
        <taxon>Rhamneae</taxon>
        <taxon>Rhamnella</taxon>
    </lineage>
</organism>
<dbReference type="GO" id="GO:0005829">
    <property type="term" value="C:cytosol"/>
    <property type="evidence" value="ECO:0007669"/>
    <property type="project" value="TreeGrafter"/>
</dbReference>
<evidence type="ECO:0000313" key="4">
    <source>
        <dbReference type="Proteomes" id="UP000796880"/>
    </source>
</evidence>
<protein>
    <recommendedName>
        <fullName evidence="2">Anticodon-binding domain-containing protein</fullName>
    </recommendedName>
</protein>
<accession>A0A8K0E464</accession>
<dbReference type="Gene3D" id="3.40.50.800">
    <property type="entry name" value="Anticodon-binding domain"/>
    <property type="match status" value="1"/>
</dbReference>
<dbReference type="PANTHER" id="PTHR11476:SF7">
    <property type="entry name" value="HISTIDINE--TRNA LIGASE"/>
    <property type="match status" value="1"/>
</dbReference>
<name>A0A8K0E464_9ROSA</name>
<feature type="domain" description="Anticodon-binding" evidence="2">
    <location>
        <begin position="629"/>
        <end position="684"/>
    </location>
</feature>
<dbReference type="InterPro" id="IPR045864">
    <property type="entry name" value="aa-tRNA-synth_II/BPL/LPL"/>
</dbReference>
<dbReference type="GO" id="GO:0004821">
    <property type="term" value="F:histidine-tRNA ligase activity"/>
    <property type="evidence" value="ECO:0007669"/>
    <property type="project" value="TreeGrafter"/>
</dbReference>
<proteinExistence type="predicted"/>
<dbReference type="Pfam" id="PF03129">
    <property type="entry name" value="HGTP_anticodon"/>
    <property type="match status" value="1"/>
</dbReference>
<evidence type="ECO:0000259" key="2">
    <source>
        <dbReference type="Pfam" id="PF03129"/>
    </source>
</evidence>
<keyword evidence="4" id="KW-1185">Reference proteome</keyword>